<dbReference type="AlphaFoldDB" id="A0A1C7N512"/>
<dbReference type="Proteomes" id="UP000093000">
    <property type="component" value="Unassembled WGS sequence"/>
</dbReference>
<protein>
    <submittedName>
        <fullName evidence="1">Uncharacterized protein</fullName>
    </submittedName>
</protein>
<dbReference type="EMBL" id="LUGH01000540">
    <property type="protein sequence ID" value="OBZ84213.1"/>
    <property type="molecule type" value="Genomic_DNA"/>
</dbReference>
<evidence type="ECO:0000313" key="1">
    <source>
        <dbReference type="EMBL" id="OBZ84213.1"/>
    </source>
</evidence>
<dbReference type="InParanoid" id="A0A1C7N512"/>
<reference evidence="1 2" key="1">
    <citation type="submission" date="2016-03" db="EMBL/GenBank/DDBJ databases">
        <title>Choanephora cucurbitarum.</title>
        <authorList>
            <person name="Min B."/>
            <person name="Park H."/>
            <person name="Park J.-H."/>
            <person name="Shin H.-D."/>
            <person name="Choi I.-G."/>
        </authorList>
    </citation>
    <scope>NUCLEOTIDE SEQUENCE [LARGE SCALE GENOMIC DNA]</scope>
    <source>
        <strain evidence="1 2">KUS-F28377</strain>
    </source>
</reference>
<accession>A0A1C7N512</accession>
<comment type="caution">
    <text evidence="1">The sequence shown here is derived from an EMBL/GenBank/DDBJ whole genome shotgun (WGS) entry which is preliminary data.</text>
</comment>
<proteinExistence type="predicted"/>
<organism evidence="1 2">
    <name type="scientific">Choanephora cucurbitarum</name>
    <dbReference type="NCBI Taxonomy" id="101091"/>
    <lineage>
        <taxon>Eukaryota</taxon>
        <taxon>Fungi</taxon>
        <taxon>Fungi incertae sedis</taxon>
        <taxon>Mucoromycota</taxon>
        <taxon>Mucoromycotina</taxon>
        <taxon>Mucoromycetes</taxon>
        <taxon>Mucorales</taxon>
        <taxon>Mucorineae</taxon>
        <taxon>Choanephoraceae</taxon>
        <taxon>Choanephoroideae</taxon>
        <taxon>Choanephora</taxon>
    </lineage>
</organism>
<evidence type="ECO:0000313" key="2">
    <source>
        <dbReference type="Proteomes" id="UP000093000"/>
    </source>
</evidence>
<keyword evidence="2" id="KW-1185">Reference proteome</keyword>
<name>A0A1C7N512_9FUNG</name>
<gene>
    <name evidence="1" type="ORF">A0J61_07733</name>
</gene>
<sequence length="97" mass="11267">MIPSIQNEQDCDPHHFDNGLCKKPHPTSRCQTSFTVKVKSYLCFVNFVGEVKTRFSTLDCYRIGMFSLALYEQNGMESVTSFHTKDLNMTFNVIYFH</sequence>